<dbReference type="EMBL" id="CAUYUJ010019070">
    <property type="protein sequence ID" value="CAK0888407.1"/>
    <property type="molecule type" value="Genomic_DNA"/>
</dbReference>
<accession>A0ABN9WP12</accession>
<organism evidence="2 3">
    <name type="scientific">Prorocentrum cordatum</name>
    <dbReference type="NCBI Taxonomy" id="2364126"/>
    <lineage>
        <taxon>Eukaryota</taxon>
        <taxon>Sar</taxon>
        <taxon>Alveolata</taxon>
        <taxon>Dinophyceae</taxon>
        <taxon>Prorocentrales</taxon>
        <taxon>Prorocentraceae</taxon>
        <taxon>Prorocentrum</taxon>
    </lineage>
</organism>
<reference evidence="2" key="1">
    <citation type="submission" date="2023-10" db="EMBL/GenBank/DDBJ databases">
        <authorList>
            <person name="Chen Y."/>
            <person name="Shah S."/>
            <person name="Dougan E. K."/>
            <person name="Thang M."/>
            <person name="Chan C."/>
        </authorList>
    </citation>
    <scope>NUCLEOTIDE SEQUENCE [LARGE SCALE GENOMIC DNA]</scope>
</reference>
<evidence type="ECO:0000256" key="1">
    <source>
        <dbReference type="SAM" id="SignalP"/>
    </source>
</evidence>
<feature type="chain" id="PRO_5046655683" evidence="1">
    <location>
        <begin position="16"/>
        <end position="111"/>
    </location>
</feature>
<keyword evidence="3" id="KW-1185">Reference proteome</keyword>
<name>A0ABN9WP12_9DINO</name>
<comment type="caution">
    <text evidence="2">The sequence shown here is derived from an EMBL/GenBank/DDBJ whole genome shotgun (WGS) entry which is preliminary data.</text>
</comment>
<dbReference type="Proteomes" id="UP001189429">
    <property type="component" value="Unassembled WGS sequence"/>
</dbReference>
<feature type="signal peptide" evidence="1">
    <location>
        <begin position="1"/>
        <end position="15"/>
    </location>
</feature>
<evidence type="ECO:0000313" key="3">
    <source>
        <dbReference type="Proteomes" id="UP001189429"/>
    </source>
</evidence>
<evidence type="ECO:0000313" key="2">
    <source>
        <dbReference type="EMBL" id="CAK0888407.1"/>
    </source>
</evidence>
<proteinExistence type="predicted"/>
<keyword evidence="1" id="KW-0732">Signal</keyword>
<gene>
    <name evidence="2" type="ORF">PCOR1329_LOCUS69206</name>
</gene>
<protein>
    <submittedName>
        <fullName evidence="2">Uncharacterized protein</fullName>
    </submittedName>
</protein>
<sequence length="111" mass="12353">MGFGTLLFSIVTSFASMTLTVLDIRTMAKEQDIGFWRALVEQLLVGLGRTAPLCHIPKLQADVDYEPEGELAADNFKQIASSASNSKALETMQFYCQCNRLIEDVPSQIHR</sequence>